<feature type="region of interest" description="Disordered" evidence="8">
    <location>
        <begin position="77"/>
        <end position="110"/>
    </location>
</feature>
<evidence type="ECO:0000256" key="7">
    <source>
        <dbReference type="ARBA" id="ARBA00023049"/>
    </source>
</evidence>
<comment type="caution">
    <text evidence="10">The sequence shown here is derived from an EMBL/GenBank/DDBJ whole genome shotgun (WGS) entry which is preliminary data.</text>
</comment>
<evidence type="ECO:0000256" key="4">
    <source>
        <dbReference type="ARBA" id="ARBA00022723"/>
    </source>
</evidence>
<keyword evidence="4" id="KW-0479">Metal-binding</keyword>
<name>A0A5B7D8Z6_PORTR</name>
<evidence type="ECO:0000313" key="11">
    <source>
        <dbReference type="Proteomes" id="UP000324222"/>
    </source>
</evidence>
<dbReference type="GO" id="GO:0006508">
    <property type="term" value="P:proteolysis"/>
    <property type="evidence" value="ECO:0007669"/>
    <property type="project" value="UniProtKB-KW"/>
</dbReference>
<dbReference type="InterPro" id="IPR014782">
    <property type="entry name" value="Peptidase_M1_dom"/>
</dbReference>
<evidence type="ECO:0000256" key="6">
    <source>
        <dbReference type="ARBA" id="ARBA00022833"/>
    </source>
</evidence>
<keyword evidence="6" id="KW-0862">Zinc</keyword>
<evidence type="ECO:0000256" key="5">
    <source>
        <dbReference type="ARBA" id="ARBA00022801"/>
    </source>
</evidence>
<evidence type="ECO:0000256" key="8">
    <source>
        <dbReference type="SAM" id="MobiDB-lite"/>
    </source>
</evidence>
<evidence type="ECO:0000313" key="10">
    <source>
        <dbReference type="EMBL" id="MPC17790.1"/>
    </source>
</evidence>
<keyword evidence="11" id="KW-1185">Reference proteome</keyword>
<dbReference type="PANTHER" id="PTHR46627:SF1">
    <property type="entry name" value="AMINOPEPTIDASE O"/>
    <property type="match status" value="1"/>
</dbReference>
<gene>
    <name evidence="10" type="primary">AOPEP</name>
    <name evidence="10" type="ORF">E2C01_010656</name>
</gene>
<dbReference type="SUPFAM" id="SSF63737">
    <property type="entry name" value="Leukotriene A4 hydrolase N-terminal domain"/>
    <property type="match status" value="1"/>
</dbReference>
<protein>
    <submittedName>
        <fullName evidence="10">Aminopeptidase O</fullName>
    </submittedName>
</protein>
<keyword evidence="3" id="KW-0645">Protease</keyword>
<evidence type="ECO:0000256" key="2">
    <source>
        <dbReference type="ARBA" id="ARBA00010136"/>
    </source>
</evidence>
<evidence type="ECO:0000256" key="3">
    <source>
        <dbReference type="ARBA" id="ARBA00022670"/>
    </source>
</evidence>
<feature type="compositionally biased region" description="Acidic residues" evidence="8">
    <location>
        <begin position="518"/>
        <end position="529"/>
    </location>
</feature>
<feature type="region of interest" description="Disordered" evidence="8">
    <location>
        <begin position="497"/>
        <end position="566"/>
    </location>
</feature>
<dbReference type="GO" id="GO:0008270">
    <property type="term" value="F:zinc ion binding"/>
    <property type="evidence" value="ECO:0007669"/>
    <property type="project" value="InterPro"/>
</dbReference>
<sequence length="904" mass="101634">MSSQDLPLLSNIEDVRARHYLLQLHPNFHSKVMRGKVIIFFEPTTACERLGGCCTRECSCDESQRPAAPTGMLAGLRAHRRPLPPPPDSDSDSDEEVQPPQDSVIQDGQNSKDKDFEVVLDCCDIRVRGVSEVSSEGVELQQYLDPQHQRVCPSAVSLWCGRRHTPLHYTVSPWCIKIWKPGIREAQGFPRVVCIDYETTPQGKSLLWRSDQDGNTCVFTPAAAINNRSLLPYQDPPSAMATWQAWVTVGRDKIVSMTGDARPLQCPPPGEDGTGGDPPTHKPLEECCCAPDQEEGLIRPSTMCYYYHTTMVLPIATIAIAIGRWEVETLSTVLPRAKPPEGGGSGSCRHYRYPCHQDPDNWSYQTPLTLVYPPSYARAVKPLGCFLPHALAAATRLLGVYPCRRLEVVMLPQCFGSLGLASPNLIFLSPTVAIDDPSAFIRLAHEISHAWFGIVIGAQDWTEEWLSEGFATYMEDSIYSEAALAYHRARCNTSATTKATRASPRCSPKNHSQGSDAEAGEDEDEEEGAAGDTNSSIGNRPRAAKDNGASQEEEEEEEDDEDDVREPCYKCESTKAVCGCVMVESLALGASLPLKLSSGHSLTRDSLEQLSDLRAHLKYRTLASEVEHSTEELQTLRPMQGEGLVGSDGVSYVKNGLNPEKTFLQVHYLKGYFLLKYLSQLVGRDKFDAMLREYVSVFHGQLVLSSHILDYFLKTFPHLEAEGLTQEALMEEWLHQPGLNEEITDMFGDVSNELFEQVGQHLKFWEHFDKSKKRSGQTIKRAKVQLEPFLFPDQLVLLLEHLLELPKVYKRTLRQINEYYGMWAQCGDVRHRWCELIIKSDYEDLQQVERFLLEDQAMGVYLYGELIISRNVKHRRLAEQVFGKIQEDMDETARMTVFSMLYGE</sequence>
<accession>A0A5B7D8Z6</accession>
<dbReference type="InterPro" id="IPR027268">
    <property type="entry name" value="Peptidase_M4/M1_CTD_sf"/>
</dbReference>
<feature type="region of interest" description="Disordered" evidence="8">
    <location>
        <begin position="260"/>
        <end position="279"/>
    </location>
</feature>
<dbReference type="InterPro" id="IPR038502">
    <property type="entry name" value="M1_LTA-4_hydro/amino_C_sf"/>
</dbReference>
<dbReference type="SMART" id="SM01263">
    <property type="entry name" value="Leuk-A4-hydro_C"/>
    <property type="match status" value="1"/>
</dbReference>
<comment type="similarity">
    <text evidence="2">Belongs to the peptidase M1 family.</text>
</comment>
<dbReference type="GO" id="GO:0070006">
    <property type="term" value="F:metalloaminopeptidase activity"/>
    <property type="evidence" value="ECO:0007669"/>
    <property type="project" value="InterPro"/>
</dbReference>
<dbReference type="InterPro" id="IPR042097">
    <property type="entry name" value="Aminopeptidase_N-like_N_sf"/>
</dbReference>
<feature type="compositionally biased region" description="Polar residues" evidence="8">
    <location>
        <begin position="100"/>
        <end position="109"/>
    </location>
</feature>
<dbReference type="Pfam" id="PF09127">
    <property type="entry name" value="Leuk-A4-hydro_C"/>
    <property type="match status" value="1"/>
</dbReference>
<dbReference type="SUPFAM" id="SSF55486">
    <property type="entry name" value="Metalloproteases ('zincins'), catalytic domain"/>
    <property type="match status" value="2"/>
</dbReference>
<dbReference type="OrthoDB" id="79562at2759"/>
<dbReference type="AlphaFoldDB" id="A0A5B7D8Z6"/>
<feature type="domain" description="Peptidase M1 leukotriene A4 hydrolase/aminopeptidase C-terminal" evidence="9">
    <location>
        <begin position="753"/>
        <end position="901"/>
    </location>
</feature>
<dbReference type="Gene3D" id="1.25.40.320">
    <property type="entry name" value="Peptidase M1, leukotriene A4 hydrolase/aminopeptidase C-terminal domain"/>
    <property type="match status" value="1"/>
</dbReference>
<dbReference type="Proteomes" id="UP000324222">
    <property type="component" value="Unassembled WGS sequence"/>
</dbReference>
<keyword evidence="10" id="KW-0031">Aminopeptidase</keyword>
<dbReference type="InterPro" id="IPR033577">
    <property type="entry name" value="AOPep"/>
</dbReference>
<dbReference type="PANTHER" id="PTHR46627">
    <property type="entry name" value="AMINOPEPTIDASE O"/>
    <property type="match status" value="1"/>
</dbReference>
<dbReference type="Pfam" id="PF01433">
    <property type="entry name" value="Peptidase_M1"/>
    <property type="match status" value="1"/>
</dbReference>
<dbReference type="EMBL" id="VSRR010000621">
    <property type="protein sequence ID" value="MPC17790.1"/>
    <property type="molecule type" value="Genomic_DNA"/>
</dbReference>
<dbReference type="Gene3D" id="2.60.40.1730">
    <property type="entry name" value="tricorn interacting facor f3 domain"/>
    <property type="match status" value="1"/>
</dbReference>
<evidence type="ECO:0000256" key="1">
    <source>
        <dbReference type="ARBA" id="ARBA00001947"/>
    </source>
</evidence>
<keyword evidence="5" id="KW-0378">Hydrolase</keyword>
<keyword evidence="7" id="KW-0482">Metalloprotease</keyword>
<dbReference type="Gene3D" id="1.10.390.10">
    <property type="entry name" value="Neutral Protease Domain 2"/>
    <property type="match status" value="2"/>
</dbReference>
<dbReference type="InterPro" id="IPR015211">
    <property type="entry name" value="Peptidase_M1_C"/>
</dbReference>
<feature type="compositionally biased region" description="Acidic residues" evidence="8">
    <location>
        <begin position="551"/>
        <end position="564"/>
    </location>
</feature>
<evidence type="ECO:0000259" key="9">
    <source>
        <dbReference type="SMART" id="SM01263"/>
    </source>
</evidence>
<reference evidence="10 11" key="1">
    <citation type="submission" date="2019-05" db="EMBL/GenBank/DDBJ databases">
        <title>Another draft genome of Portunus trituberculatus and its Hox gene families provides insights of decapod evolution.</title>
        <authorList>
            <person name="Jeong J.-H."/>
            <person name="Song I."/>
            <person name="Kim S."/>
            <person name="Choi T."/>
            <person name="Kim D."/>
            <person name="Ryu S."/>
            <person name="Kim W."/>
        </authorList>
    </citation>
    <scope>NUCLEOTIDE SEQUENCE [LARGE SCALE GENOMIC DNA]</scope>
    <source>
        <tissue evidence="10">Muscle</tissue>
    </source>
</reference>
<comment type="cofactor">
    <cofactor evidence="1">
        <name>Zn(2+)</name>
        <dbReference type="ChEBI" id="CHEBI:29105"/>
    </cofactor>
</comment>
<dbReference type="GO" id="GO:0005730">
    <property type="term" value="C:nucleolus"/>
    <property type="evidence" value="ECO:0007669"/>
    <property type="project" value="InterPro"/>
</dbReference>
<dbReference type="InterPro" id="IPR016024">
    <property type="entry name" value="ARM-type_fold"/>
</dbReference>
<organism evidence="10 11">
    <name type="scientific">Portunus trituberculatus</name>
    <name type="common">Swimming crab</name>
    <name type="synonym">Neptunus trituberculatus</name>
    <dbReference type="NCBI Taxonomy" id="210409"/>
    <lineage>
        <taxon>Eukaryota</taxon>
        <taxon>Metazoa</taxon>
        <taxon>Ecdysozoa</taxon>
        <taxon>Arthropoda</taxon>
        <taxon>Crustacea</taxon>
        <taxon>Multicrustacea</taxon>
        <taxon>Malacostraca</taxon>
        <taxon>Eumalacostraca</taxon>
        <taxon>Eucarida</taxon>
        <taxon>Decapoda</taxon>
        <taxon>Pleocyemata</taxon>
        <taxon>Brachyura</taxon>
        <taxon>Eubrachyura</taxon>
        <taxon>Portunoidea</taxon>
        <taxon>Portunidae</taxon>
        <taxon>Portuninae</taxon>
        <taxon>Portunus</taxon>
    </lineage>
</organism>
<dbReference type="SUPFAM" id="SSF48371">
    <property type="entry name" value="ARM repeat"/>
    <property type="match status" value="1"/>
</dbReference>
<proteinExistence type="inferred from homology"/>